<evidence type="ECO:0000313" key="2">
    <source>
        <dbReference type="EMBL" id="MBN4068390.1"/>
    </source>
</evidence>
<evidence type="ECO:0000256" key="1">
    <source>
        <dbReference type="SAM" id="Phobius"/>
    </source>
</evidence>
<gene>
    <name evidence="2" type="ORF">JYU06_02550</name>
</gene>
<evidence type="ECO:0008006" key="4">
    <source>
        <dbReference type="Google" id="ProtNLM"/>
    </source>
</evidence>
<proteinExistence type="predicted"/>
<keyword evidence="1" id="KW-0472">Membrane</keyword>
<name>A0ABS3ATF8_9BACT</name>
<dbReference type="EMBL" id="JAFITO010000013">
    <property type="protein sequence ID" value="MBN4068390.1"/>
    <property type="molecule type" value="Genomic_DNA"/>
</dbReference>
<protein>
    <recommendedName>
        <fullName evidence="4">Transposase IS701-like DDE domain-containing protein</fullName>
    </recommendedName>
</protein>
<dbReference type="Proteomes" id="UP000717534">
    <property type="component" value="Unassembled WGS sequence"/>
</dbReference>
<sequence>MFILRDLFSPLQEEFSNNEQGQKRKVWFAYTLLAIVVPFTSSIISNLLRALQTLFGLDIQSQRFYTFMASPTLPWKTMWGMIPSPETEERIFVALDDSIKPKSGRKIFGCGHFHDHVAKGRNQSSYPWSQCILAIGLLKKVKERWACLPLDYRFYMM</sequence>
<keyword evidence="1" id="KW-1133">Transmembrane helix</keyword>
<evidence type="ECO:0000313" key="3">
    <source>
        <dbReference type="Proteomes" id="UP000717534"/>
    </source>
</evidence>
<comment type="caution">
    <text evidence="2">The sequence shown here is derived from an EMBL/GenBank/DDBJ whole genome shotgun (WGS) entry which is preliminary data.</text>
</comment>
<feature type="transmembrane region" description="Helical" evidence="1">
    <location>
        <begin position="27"/>
        <end position="48"/>
    </location>
</feature>
<organism evidence="2 3">
    <name type="scientific">Desulfotalea psychrophila</name>
    <dbReference type="NCBI Taxonomy" id="84980"/>
    <lineage>
        <taxon>Bacteria</taxon>
        <taxon>Pseudomonadati</taxon>
        <taxon>Thermodesulfobacteriota</taxon>
        <taxon>Desulfobulbia</taxon>
        <taxon>Desulfobulbales</taxon>
        <taxon>Desulfocapsaceae</taxon>
        <taxon>Desulfotalea</taxon>
    </lineage>
</organism>
<reference evidence="2 3" key="1">
    <citation type="submission" date="2021-02" db="EMBL/GenBank/DDBJ databases">
        <title>Activity-based single-cell genomes from oceanic crustal fluid captures similar information to metagenomic and metatranscriptomic surveys with orders of magnitude less sampling.</title>
        <authorList>
            <person name="D'Angelo T.S."/>
            <person name="Orcutt B.N."/>
        </authorList>
    </citation>
    <scope>NUCLEOTIDE SEQUENCE [LARGE SCALE GENOMIC DNA]</scope>
    <source>
        <strain evidence="2">AH-315-G02</strain>
    </source>
</reference>
<keyword evidence="1" id="KW-0812">Transmembrane</keyword>
<keyword evidence="3" id="KW-1185">Reference proteome</keyword>
<accession>A0ABS3ATF8</accession>